<dbReference type="InterPro" id="IPR005303">
    <property type="entry name" value="MOCOS_middle"/>
</dbReference>
<organism evidence="2 3">
    <name type="scientific">Nocardioides lentus</name>
    <dbReference type="NCBI Taxonomy" id="338077"/>
    <lineage>
        <taxon>Bacteria</taxon>
        <taxon>Bacillati</taxon>
        <taxon>Actinomycetota</taxon>
        <taxon>Actinomycetes</taxon>
        <taxon>Propionibacteriales</taxon>
        <taxon>Nocardioidaceae</taxon>
        <taxon>Nocardioides</taxon>
    </lineage>
</organism>
<evidence type="ECO:0000313" key="2">
    <source>
        <dbReference type="EMBL" id="GAA1919300.1"/>
    </source>
</evidence>
<dbReference type="Proteomes" id="UP001501612">
    <property type="component" value="Unassembled WGS sequence"/>
</dbReference>
<dbReference type="Pfam" id="PF03473">
    <property type="entry name" value="MOSC"/>
    <property type="match status" value="1"/>
</dbReference>
<sequence length="294" mass="31043">MPLTVSALHRYPVKSCGGTALDEAVVEPWGLAGDRRWLVTDVDGGFVTARELPLLLTVGVASADDGALTLTAAGRDPQPVAVPAPGDTGGTTRVGIWRDEVEAVAAPPGASAWLSAVVGHDVRLLHLADPAQRPVSRQFAEDGDRVSFADGYPLLVTTEASLTALNHLVADGRNDAEWPVDMGRFRPNLVVAGGEAWDEDGWRRIRVGAGDDAATFRAVKGCARCVMTVHDPATGERGKEPLATLARHRRWDGQSWFGMNLVPDTPGATVRVGDQVEVLERADAGDGPPRGGNA</sequence>
<dbReference type="SUPFAM" id="SSF141673">
    <property type="entry name" value="MOSC N-terminal domain-like"/>
    <property type="match status" value="1"/>
</dbReference>
<protein>
    <submittedName>
        <fullName evidence="2">MOSC domain-containing protein</fullName>
    </submittedName>
</protein>
<feature type="domain" description="MOSC" evidence="1">
    <location>
        <begin position="82"/>
        <end position="279"/>
    </location>
</feature>
<reference evidence="2 3" key="1">
    <citation type="journal article" date="2019" name="Int. J. Syst. Evol. Microbiol.">
        <title>The Global Catalogue of Microorganisms (GCM) 10K type strain sequencing project: providing services to taxonomists for standard genome sequencing and annotation.</title>
        <authorList>
            <consortium name="The Broad Institute Genomics Platform"/>
            <consortium name="The Broad Institute Genome Sequencing Center for Infectious Disease"/>
            <person name="Wu L."/>
            <person name="Ma J."/>
        </authorList>
    </citation>
    <scope>NUCLEOTIDE SEQUENCE [LARGE SCALE GENOMIC DNA]</scope>
    <source>
        <strain evidence="2 3">JCM 14046</strain>
    </source>
</reference>
<name>A0ABN2PFE9_9ACTN</name>
<dbReference type="EMBL" id="BAAAMY010000004">
    <property type="protein sequence ID" value="GAA1919300.1"/>
    <property type="molecule type" value="Genomic_DNA"/>
</dbReference>
<dbReference type="RefSeq" id="WP_344006877.1">
    <property type="nucleotide sequence ID" value="NZ_BAAAMY010000004.1"/>
</dbReference>
<proteinExistence type="predicted"/>
<keyword evidence="3" id="KW-1185">Reference proteome</keyword>
<dbReference type="Pfam" id="PF03476">
    <property type="entry name" value="MOSC_N"/>
    <property type="match status" value="1"/>
</dbReference>
<dbReference type="PANTHER" id="PTHR14237">
    <property type="entry name" value="MOLYBDOPTERIN COFACTOR SULFURASE MOSC"/>
    <property type="match status" value="1"/>
</dbReference>
<accession>A0ABN2PFE9</accession>
<comment type="caution">
    <text evidence="2">The sequence shown here is derived from an EMBL/GenBank/DDBJ whole genome shotgun (WGS) entry which is preliminary data.</text>
</comment>
<gene>
    <name evidence="2" type="ORF">GCM10009737_21020</name>
</gene>
<dbReference type="PANTHER" id="PTHR14237:SF19">
    <property type="entry name" value="MITOCHONDRIAL AMIDOXIME REDUCING COMPONENT 1"/>
    <property type="match status" value="1"/>
</dbReference>
<dbReference type="InterPro" id="IPR005302">
    <property type="entry name" value="MoCF_Sase_C"/>
</dbReference>
<evidence type="ECO:0000313" key="3">
    <source>
        <dbReference type="Proteomes" id="UP001501612"/>
    </source>
</evidence>
<dbReference type="PROSITE" id="PS51340">
    <property type="entry name" value="MOSC"/>
    <property type="match status" value="1"/>
</dbReference>
<dbReference type="InterPro" id="IPR011037">
    <property type="entry name" value="Pyrv_Knase-like_insert_dom_sf"/>
</dbReference>
<dbReference type="SUPFAM" id="SSF50800">
    <property type="entry name" value="PK beta-barrel domain-like"/>
    <property type="match status" value="1"/>
</dbReference>
<evidence type="ECO:0000259" key="1">
    <source>
        <dbReference type="PROSITE" id="PS51340"/>
    </source>
</evidence>